<feature type="domain" description="EF-hand" evidence="3">
    <location>
        <begin position="627"/>
        <end position="662"/>
    </location>
</feature>
<organism evidence="4 5">
    <name type="scientific">Prorocentrum cordatum</name>
    <dbReference type="NCBI Taxonomy" id="2364126"/>
    <lineage>
        <taxon>Eukaryota</taxon>
        <taxon>Sar</taxon>
        <taxon>Alveolata</taxon>
        <taxon>Dinophyceae</taxon>
        <taxon>Prorocentrales</taxon>
        <taxon>Prorocentraceae</taxon>
        <taxon>Prorocentrum</taxon>
    </lineage>
</organism>
<evidence type="ECO:0000313" key="4">
    <source>
        <dbReference type="EMBL" id="CAK0904395.1"/>
    </source>
</evidence>
<protein>
    <recommendedName>
        <fullName evidence="3">EF-hand domain-containing protein</fullName>
    </recommendedName>
</protein>
<gene>
    <name evidence="4" type="ORF">PCOR1329_LOCUS80431</name>
</gene>
<dbReference type="PANTHER" id="PTHR11575">
    <property type="entry name" value="5'-NUCLEOTIDASE-RELATED"/>
    <property type="match status" value="1"/>
</dbReference>
<dbReference type="SUPFAM" id="SSF55816">
    <property type="entry name" value="5'-nucleotidase (syn. UDP-sugar hydrolase), C-terminal domain"/>
    <property type="match status" value="1"/>
</dbReference>
<evidence type="ECO:0000313" key="5">
    <source>
        <dbReference type="Proteomes" id="UP001189429"/>
    </source>
</evidence>
<dbReference type="Pfam" id="PF02872">
    <property type="entry name" value="5_nucleotid_C"/>
    <property type="match status" value="1"/>
</dbReference>
<dbReference type="PROSITE" id="PS50222">
    <property type="entry name" value="EF_HAND_2"/>
    <property type="match status" value="1"/>
</dbReference>
<dbReference type="EMBL" id="CAUYUJ010021392">
    <property type="protein sequence ID" value="CAK0904395.1"/>
    <property type="molecule type" value="Genomic_DNA"/>
</dbReference>
<comment type="caution">
    <text evidence="4">The sequence shown here is derived from an EMBL/GenBank/DDBJ whole genome shotgun (WGS) entry which is preliminary data.</text>
</comment>
<dbReference type="Pfam" id="PF13499">
    <property type="entry name" value="EF-hand_7"/>
    <property type="match status" value="1"/>
</dbReference>
<sequence length="665" mass="72278">MAGLIVDAIRTLDKDNTGLIPLKLLTDVIQHLDPSWDEEKLELLTTAAGLLSEGGDVQYAEFVAWVLSCKNSALLKPTPLSVPVRRRTKSIARSDLRDLRKPPSSITLRVLHINDVYDLTPLPRVRSAIQSLGSSPSLSKTIATMGGDFLAPYLLSNLDKGAGMVDCMNGIPISHCCFGNHECDVPHSSLLEAIDTFTGSWINSNMKGGGFGEIERLPTHEVLELVSQDGQHRRRVALLGLVTGEPHLYRHGSFNGAVPSIESVNDCCARLCAELTGAGGCDAVIPMTHQDSSDDIALAARGRELRVPLILGGHDHLEVVAPAPSEEACTYMKAGMDAVKIGLADITWDSADARWPTVEARLLDTMDFELDAGLQKVVEKHMAKVWAMEHMVACRRPDMEALTPPSTAFPLSSVGTRQGESSMATFLCSALREALACDVALLDGGSVRAGTNKYMDRVTMSDLKAELPFKNDTLVIQLPGAVLAEAVRASRLKAAEKPYAFFLHCDKDCAVDPGTHALLSAAGSPFDPDRVYATAVGVDLGIGAGVNEPLLEWAEANSSQLPDRELARPALELLEVYFVLQLWKHLPSFDEIDLRGDGFLHHDEIEQAYLRVFMSDVEDLSEAQRLAAKSMVDHLIRSLDVAKDNKVSREEYAALLAHRPTVQVC</sequence>
<evidence type="ECO:0000256" key="2">
    <source>
        <dbReference type="RuleBase" id="RU362119"/>
    </source>
</evidence>
<dbReference type="Gene3D" id="1.10.238.10">
    <property type="entry name" value="EF-hand"/>
    <property type="match status" value="1"/>
</dbReference>
<comment type="similarity">
    <text evidence="1 2">Belongs to the 5'-nucleotidase family.</text>
</comment>
<keyword evidence="2" id="KW-0378">Hydrolase</keyword>
<dbReference type="PANTHER" id="PTHR11575:SF48">
    <property type="entry name" value="5'-NUCLEOTIDASE"/>
    <property type="match status" value="1"/>
</dbReference>
<evidence type="ECO:0000256" key="1">
    <source>
        <dbReference type="ARBA" id="ARBA00006654"/>
    </source>
</evidence>
<dbReference type="Gene3D" id="3.60.21.10">
    <property type="match status" value="1"/>
</dbReference>
<dbReference type="InterPro" id="IPR029052">
    <property type="entry name" value="Metallo-depent_PP-like"/>
</dbReference>
<dbReference type="Gene3D" id="3.90.780.10">
    <property type="entry name" value="5'-Nucleotidase, C-terminal domain"/>
    <property type="match status" value="1"/>
</dbReference>
<keyword evidence="5" id="KW-1185">Reference proteome</keyword>
<dbReference type="InterPro" id="IPR006179">
    <property type="entry name" value="5_nucleotidase/apyrase"/>
</dbReference>
<keyword evidence="2" id="KW-0547">Nucleotide-binding</keyword>
<dbReference type="PRINTS" id="PR01607">
    <property type="entry name" value="APYRASEFAMLY"/>
</dbReference>
<reference evidence="4" key="1">
    <citation type="submission" date="2023-10" db="EMBL/GenBank/DDBJ databases">
        <authorList>
            <person name="Chen Y."/>
            <person name="Shah S."/>
            <person name="Dougan E. K."/>
            <person name="Thang M."/>
            <person name="Chan C."/>
        </authorList>
    </citation>
    <scope>NUCLEOTIDE SEQUENCE [LARGE SCALE GENOMIC DNA]</scope>
</reference>
<proteinExistence type="inferred from homology"/>
<dbReference type="InterPro" id="IPR008334">
    <property type="entry name" value="5'-Nucleotdase_C"/>
</dbReference>
<name>A0ABN9XY21_9DINO</name>
<dbReference type="InterPro" id="IPR002048">
    <property type="entry name" value="EF_hand_dom"/>
</dbReference>
<dbReference type="InterPro" id="IPR011992">
    <property type="entry name" value="EF-hand-dom_pair"/>
</dbReference>
<dbReference type="SUPFAM" id="SSF47473">
    <property type="entry name" value="EF-hand"/>
    <property type="match status" value="1"/>
</dbReference>
<dbReference type="InterPro" id="IPR036907">
    <property type="entry name" value="5'-Nucleotdase_C_sf"/>
</dbReference>
<dbReference type="Proteomes" id="UP001189429">
    <property type="component" value="Unassembled WGS sequence"/>
</dbReference>
<dbReference type="SUPFAM" id="SSF56300">
    <property type="entry name" value="Metallo-dependent phosphatases"/>
    <property type="match status" value="1"/>
</dbReference>
<evidence type="ECO:0000259" key="3">
    <source>
        <dbReference type="PROSITE" id="PS50222"/>
    </source>
</evidence>
<accession>A0ABN9XY21</accession>